<reference evidence="7" key="1">
    <citation type="journal article" date="2019" name="Int. J. Syst. Evol. Microbiol.">
        <title>The Global Catalogue of Microorganisms (GCM) 10K type strain sequencing project: providing services to taxonomists for standard genome sequencing and annotation.</title>
        <authorList>
            <consortium name="The Broad Institute Genomics Platform"/>
            <consortium name="The Broad Institute Genome Sequencing Center for Infectious Disease"/>
            <person name="Wu L."/>
            <person name="Ma J."/>
        </authorList>
    </citation>
    <scope>NUCLEOTIDE SEQUENCE [LARGE SCALE GENOMIC DNA]</scope>
    <source>
        <strain evidence="7">KCTC 33849</strain>
    </source>
</reference>
<comment type="caution">
    <text evidence="6">The sequence shown here is derived from an EMBL/GenBank/DDBJ whole genome shotgun (WGS) entry which is preliminary data.</text>
</comment>
<dbReference type="RefSeq" id="WP_379264670.1">
    <property type="nucleotide sequence ID" value="NZ_JBHUMJ010000011.1"/>
</dbReference>
<comment type="subcellular location">
    <subcellularLocation>
        <location evidence="1">Cytoplasm</location>
        <location evidence="1">Cytosol</location>
    </subcellularLocation>
</comment>
<dbReference type="PANTHER" id="PTHR34773:SF1">
    <property type="entry name" value="FLAGELLAR SECRETION CHAPERONE FLIS"/>
    <property type="match status" value="1"/>
</dbReference>
<comment type="similarity">
    <text evidence="2">Belongs to the FliS family.</text>
</comment>
<dbReference type="Pfam" id="PF02561">
    <property type="entry name" value="FliS"/>
    <property type="match status" value="1"/>
</dbReference>
<evidence type="ECO:0000313" key="6">
    <source>
        <dbReference type="EMBL" id="MFD2703185.1"/>
    </source>
</evidence>
<keyword evidence="6" id="KW-0282">Flagellum</keyword>
<evidence type="ECO:0000256" key="1">
    <source>
        <dbReference type="ARBA" id="ARBA00004514"/>
    </source>
</evidence>
<keyword evidence="5" id="KW-0143">Chaperone</keyword>
<gene>
    <name evidence="6" type="primary">fliS</name>
    <name evidence="6" type="ORF">ACFSVM_22390</name>
</gene>
<dbReference type="Proteomes" id="UP001597540">
    <property type="component" value="Unassembled WGS sequence"/>
</dbReference>
<sequence>MVVNAFEKYRQTSVQTSNPAQLVIMLYDGAIRFIKTGIQGIENKNFEHVNTNFGKAQTIISELMSTLNHKIEISRSLYQLYEYMNYTLIQANIKKKAEPAEQVLEMLTELRDTWHQASKSLAKG</sequence>
<accession>A0ABW5SUR4</accession>
<dbReference type="CDD" id="cd16098">
    <property type="entry name" value="FliS"/>
    <property type="match status" value="1"/>
</dbReference>
<keyword evidence="3" id="KW-0963">Cytoplasm</keyword>
<dbReference type="SUPFAM" id="SSF101116">
    <property type="entry name" value="Flagellar export chaperone FliS"/>
    <property type="match status" value="1"/>
</dbReference>
<keyword evidence="6" id="KW-0966">Cell projection</keyword>
<keyword evidence="4" id="KW-1005">Bacterial flagellum biogenesis</keyword>
<dbReference type="Gene3D" id="1.20.120.340">
    <property type="entry name" value="Flagellar protein FliS"/>
    <property type="match status" value="1"/>
</dbReference>
<dbReference type="PIRSF" id="PIRSF039090">
    <property type="entry name" value="Flis"/>
    <property type="match status" value="1"/>
</dbReference>
<evidence type="ECO:0000256" key="2">
    <source>
        <dbReference type="ARBA" id="ARBA00008787"/>
    </source>
</evidence>
<evidence type="ECO:0000256" key="5">
    <source>
        <dbReference type="ARBA" id="ARBA00023186"/>
    </source>
</evidence>
<dbReference type="InterPro" id="IPR003713">
    <property type="entry name" value="FliS"/>
</dbReference>
<evidence type="ECO:0000313" key="7">
    <source>
        <dbReference type="Proteomes" id="UP001597540"/>
    </source>
</evidence>
<name>A0ABW5SUR4_9BACL</name>
<dbReference type="PANTHER" id="PTHR34773">
    <property type="entry name" value="FLAGELLAR SECRETION CHAPERONE FLIS"/>
    <property type="match status" value="1"/>
</dbReference>
<dbReference type="NCBIfam" id="TIGR00208">
    <property type="entry name" value="fliS"/>
    <property type="match status" value="1"/>
</dbReference>
<keyword evidence="7" id="KW-1185">Reference proteome</keyword>
<dbReference type="EMBL" id="JBHUMJ010000011">
    <property type="protein sequence ID" value="MFD2703185.1"/>
    <property type="molecule type" value="Genomic_DNA"/>
</dbReference>
<keyword evidence="6" id="KW-0969">Cilium</keyword>
<proteinExistence type="inferred from homology"/>
<dbReference type="InterPro" id="IPR036584">
    <property type="entry name" value="FliS_sf"/>
</dbReference>
<evidence type="ECO:0000256" key="3">
    <source>
        <dbReference type="ARBA" id="ARBA00022490"/>
    </source>
</evidence>
<evidence type="ECO:0000256" key="4">
    <source>
        <dbReference type="ARBA" id="ARBA00022795"/>
    </source>
</evidence>
<protein>
    <submittedName>
        <fullName evidence="6">Flagellar export chaperone FliS</fullName>
    </submittedName>
</protein>
<organism evidence="6 7">
    <name type="scientific">Paenibacillus shunpengii</name>
    <dbReference type="NCBI Taxonomy" id="2054424"/>
    <lineage>
        <taxon>Bacteria</taxon>
        <taxon>Bacillati</taxon>
        <taxon>Bacillota</taxon>
        <taxon>Bacilli</taxon>
        <taxon>Bacillales</taxon>
        <taxon>Paenibacillaceae</taxon>
        <taxon>Paenibacillus</taxon>
    </lineage>
</organism>